<dbReference type="GO" id="GO:0005829">
    <property type="term" value="C:cytosol"/>
    <property type="evidence" value="ECO:0007669"/>
    <property type="project" value="TreeGrafter"/>
</dbReference>
<protein>
    <recommendedName>
        <fullName evidence="2">UPF0250 protein SAOR_09170</fullName>
    </recommendedName>
</protein>
<dbReference type="Gene3D" id="3.30.70.260">
    <property type="match status" value="1"/>
</dbReference>
<evidence type="ECO:0000313" key="4">
    <source>
        <dbReference type="Proteomes" id="UP000283993"/>
    </source>
</evidence>
<dbReference type="Pfam" id="PF04359">
    <property type="entry name" value="DUF493"/>
    <property type="match status" value="1"/>
</dbReference>
<dbReference type="Proteomes" id="UP000283993">
    <property type="component" value="Unassembled WGS sequence"/>
</dbReference>
<sequence>MTDDRETLLEFPCRFPVKAFGRQGEGFEAVVHDLLKPHVPELTHADLSRRESSGGRFVSVTAHITAQSQAQLDAIYAALTASDDIVMAL</sequence>
<evidence type="ECO:0000256" key="1">
    <source>
        <dbReference type="ARBA" id="ARBA00008460"/>
    </source>
</evidence>
<dbReference type="RefSeq" id="WP_123631161.1">
    <property type="nucleotide sequence ID" value="NZ_AYKH01000015.1"/>
</dbReference>
<proteinExistence type="inferred from homology"/>
<dbReference type="EMBL" id="AYKH01000015">
    <property type="protein sequence ID" value="ROO27147.1"/>
    <property type="molecule type" value="Genomic_DNA"/>
</dbReference>
<name>A0A423PNJ2_9GAMM</name>
<comment type="similarity">
    <text evidence="1 2">Belongs to the UPF0250 family.</text>
</comment>
<dbReference type="SUPFAM" id="SSF117991">
    <property type="entry name" value="YbeD/HP0495-like"/>
    <property type="match status" value="1"/>
</dbReference>
<dbReference type="AlphaFoldDB" id="A0A423PNJ2"/>
<dbReference type="PANTHER" id="PTHR38036:SF1">
    <property type="entry name" value="UPF0250 PROTEIN YBED"/>
    <property type="match status" value="1"/>
</dbReference>
<dbReference type="HAMAP" id="MF_00659">
    <property type="entry name" value="UPF0250"/>
    <property type="match status" value="1"/>
</dbReference>
<organism evidence="3 4">
    <name type="scientific">Salinisphaera orenii MK-B5</name>
    <dbReference type="NCBI Taxonomy" id="856730"/>
    <lineage>
        <taxon>Bacteria</taxon>
        <taxon>Pseudomonadati</taxon>
        <taxon>Pseudomonadota</taxon>
        <taxon>Gammaproteobacteria</taxon>
        <taxon>Salinisphaerales</taxon>
        <taxon>Salinisphaeraceae</taxon>
        <taxon>Salinisphaera</taxon>
    </lineage>
</organism>
<evidence type="ECO:0000256" key="2">
    <source>
        <dbReference type="HAMAP-Rule" id="MF_00659"/>
    </source>
</evidence>
<evidence type="ECO:0000313" key="3">
    <source>
        <dbReference type="EMBL" id="ROO27147.1"/>
    </source>
</evidence>
<accession>A0A423PNJ2</accession>
<keyword evidence="4" id="KW-1185">Reference proteome</keyword>
<comment type="caution">
    <text evidence="3">The sequence shown here is derived from an EMBL/GenBank/DDBJ whole genome shotgun (WGS) entry which is preliminary data.</text>
</comment>
<dbReference type="InterPro" id="IPR027471">
    <property type="entry name" value="YbeD-like_sf"/>
</dbReference>
<reference evidence="3 4" key="1">
    <citation type="submission" date="2013-10" db="EMBL/GenBank/DDBJ databases">
        <title>Salinisphaera orenii MK-B5 Genome Sequencing.</title>
        <authorList>
            <person name="Lai Q."/>
            <person name="Li C."/>
            <person name="Shao Z."/>
        </authorList>
    </citation>
    <scope>NUCLEOTIDE SEQUENCE [LARGE SCALE GENOMIC DNA]</scope>
    <source>
        <strain evidence="3 4">MK-B5</strain>
    </source>
</reference>
<dbReference type="InterPro" id="IPR007454">
    <property type="entry name" value="UPF0250_YbeD-like"/>
</dbReference>
<gene>
    <name evidence="3" type="ORF">SAOR_09170</name>
</gene>
<dbReference type="PANTHER" id="PTHR38036">
    <property type="entry name" value="UPF0250 PROTEIN YBED"/>
    <property type="match status" value="1"/>
</dbReference>